<gene>
    <name evidence="1" type="ORF">VNO77_08029</name>
</gene>
<protein>
    <submittedName>
        <fullName evidence="1">Uncharacterized protein</fullName>
    </submittedName>
</protein>
<evidence type="ECO:0000313" key="2">
    <source>
        <dbReference type="Proteomes" id="UP001367508"/>
    </source>
</evidence>
<dbReference type="EMBL" id="JAYMYQ010000002">
    <property type="protein sequence ID" value="KAK7350015.1"/>
    <property type="molecule type" value="Genomic_DNA"/>
</dbReference>
<accession>A0AAN9QTM5</accession>
<proteinExistence type="predicted"/>
<comment type="caution">
    <text evidence="1">The sequence shown here is derived from an EMBL/GenBank/DDBJ whole genome shotgun (WGS) entry which is preliminary data.</text>
</comment>
<organism evidence="1 2">
    <name type="scientific">Canavalia gladiata</name>
    <name type="common">Sword bean</name>
    <name type="synonym">Dolichos gladiatus</name>
    <dbReference type="NCBI Taxonomy" id="3824"/>
    <lineage>
        <taxon>Eukaryota</taxon>
        <taxon>Viridiplantae</taxon>
        <taxon>Streptophyta</taxon>
        <taxon>Embryophyta</taxon>
        <taxon>Tracheophyta</taxon>
        <taxon>Spermatophyta</taxon>
        <taxon>Magnoliopsida</taxon>
        <taxon>eudicotyledons</taxon>
        <taxon>Gunneridae</taxon>
        <taxon>Pentapetalae</taxon>
        <taxon>rosids</taxon>
        <taxon>fabids</taxon>
        <taxon>Fabales</taxon>
        <taxon>Fabaceae</taxon>
        <taxon>Papilionoideae</taxon>
        <taxon>50 kb inversion clade</taxon>
        <taxon>NPAAA clade</taxon>
        <taxon>indigoferoid/millettioid clade</taxon>
        <taxon>Phaseoleae</taxon>
        <taxon>Canavalia</taxon>
    </lineage>
</organism>
<dbReference type="Proteomes" id="UP001367508">
    <property type="component" value="Unassembled WGS sequence"/>
</dbReference>
<evidence type="ECO:0000313" key="1">
    <source>
        <dbReference type="EMBL" id="KAK7350015.1"/>
    </source>
</evidence>
<dbReference type="AlphaFoldDB" id="A0AAN9QTM5"/>
<sequence>MEPRKVVGGWLLQRRIGENRELKIERKNSATFSESLKANRRENNSGNPIFIDRWRREKNRTLPRTFKGETCAGLLTGMDNSSPLFREFDSVKQSLPLCPKRKACDILNIDDRVRENAETNLPTTLIQLYNTSCSLAQGVLHTQKNDKGIDNRSLLALKVTLMCASDQQYRSPLVHSQHSFP</sequence>
<name>A0AAN9QTM5_CANGL</name>
<keyword evidence="2" id="KW-1185">Reference proteome</keyword>
<reference evidence="1 2" key="1">
    <citation type="submission" date="2024-01" db="EMBL/GenBank/DDBJ databases">
        <title>The genomes of 5 underutilized Papilionoideae crops provide insights into root nodulation and disease resistanc.</title>
        <authorList>
            <person name="Jiang F."/>
        </authorList>
    </citation>
    <scope>NUCLEOTIDE SEQUENCE [LARGE SCALE GENOMIC DNA]</scope>
    <source>
        <strain evidence="1">LVBAO_FW01</strain>
        <tissue evidence="1">Leaves</tissue>
    </source>
</reference>